<gene>
    <name evidence="1" type="ORF">FYJ69_06685</name>
</gene>
<protein>
    <submittedName>
        <fullName evidence="1">Uncharacterized protein</fullName>
    </submittedName>
</protein>
<accession>A0A6N7X7N2</accession>
<dbReference type="AlphaFoldDB" id="A0A6N7X7N2"/>
<dbReference type="Proteomes" id="UP000434342">
    <property type="component" value="Unassembled WGS sequence"/>
</dbReference>
<organism evidence="1 2">
    <name type="scientific">Parafannyhessea umbonata</name>
    <dbReference type="NCBI Taxonomy" id="604330"/>
    <lineage>
        <taxon>Bacteria</taxon>
        <taxon>Bacillati</taxon>
        <taxon>Actinomycetota</taxon>
        <taxon>Coriobacteriia</taxon>
        <taxon>Coriobacteriales</taxon>
        <taxon>Atopobiaceae</taxon>
        <taxon>Parafannyhessea</taxon>
    </lineage>
</organism>
<comment type="caution">
    <text evidence="1">The sequence shown here is derived from an EMBL/GenBank/DDBJ whole genome shotgun (WGS) entry which is preliminary data.</text>
</comment>
<evidence type="ECO:0000313" key="2">
    <source>
        <dbReference type="Proteomes" id="UP000434342"/>
    </source>
</evidence>
<name>A0A6N7X7N2_9ACTN</name>
<proteinExistence type="predicted"/>
<sequence length="119" mass="13510">MEPKNARHATRRLLAVAAAFGVRNYYATIGGGVFVLKTPDMVSYCVNHAETHDENPSPRRSKICAIQHALRKRLKEICLIHFAERGQSPLDKDFRPSAEPIWGNCYRNTTIYCGYISTR</sequence>
<dbReference type="EMBL" id="VUND01000002">
    <property type="protein sequence ID" value="MST60596.1"/>
    <property type="molecule type" value="Genomic_DNA"/>
</dbReference>
<evidence type="ECO:0000313" key="1">
    <source>
        <dbReference type="EMBL" id="MST60596.1"/>
    </source>
</evidence>
<reference evidence="1 2" key="1">
    <citation type="submission" date="2019-08" db="EMBL/GenBank/DDBJ databases">
        <title>In-depth cultivation of the pig gut microbiome towards novel bacterial diversity and tailored functional studies.</title>
        <authorList>
            <person name="Wylensek D."/>
            <person name="Hitch T.C.A."/>
            <person name="Clavel T."/>
        </authorList>
    </citation>
    <scope>NUCLEOTIDE SEQUENCE [LARGE SCALE GENOMIC DNA]</scope>
    <source>
        <strain evidence="1 2">WB01_CNA04</strain>
    </source>
</reference>